<feature type="transmembrane region" description="Helical" evidence="4">
    <location>
        <begin position="12"/>
        <end position="31"/>
    </location>
</feature>
<dbReference type="Pfam" id="PF00672">
    <property type="entry name" value="HAMP"/>
    <property type="match status" value="1"/>
</dbReference>
<dbReference type="InterPro" id="IPR024478">
    <property type="entry name" value="HlyB_4HB_MCP"/>
</dbReference>
<dbReference type="AlphaFoldDB" id="A0A949U1G6"/>
<dbReference type="InterPro" id="IPR003660">
    <property type="entry name" value="HAMP_dom"/>
</dbReference>
<feature type="domain" description="Methyl-accepting transducer" evidence="5">
    <location>
        <begin position="283"/>
        <end position="541"/>
    </location>
</feature>
<evidence type="ECO:0000256" key="1">
    <source>
        <dbReference type="ARBA" id="ARBA00023224"/>
    </source>
</evidence>
<dbReference type="Proteomes" id="UP000694308">
    <property type="component" value="Unassembled WGS sequence"/>
</dbReference>
<dbReference type="PROSITE" id="PS50885">
    <property type="entry name" value="HAMP"/>
    <property type="match status" value="1"/>
</dbReference>
<dbReference type="CDD" id="cd19411">
    <property type="entry name" value="MCP2201-like_sensor"/>
    <property type="match status" value="1"/>
</dbReference>
<organism evidence="7 8">
    <name type="scientific">Clostridium thailandense</name>
    <dbReference type="NCBI Taxonomy" id="2794346"/>
    <lineage>
        <taxon>Bacteria</taxon>
        <taxon>Bacillati</taxon>
        <taxon>Bacillota</taxon>
        <taxon>Clostridia</taxon>
        <taxon>Eubacteriales</taxon>
        <taxon>Clostridiaceae</taxon>
        <taxon>Clostridium</taxon>
    </lineage>
</organism>
<dbReference type="InterPro" id="IPR047347">
    <property type="entry name" value="YvaQ-like_sensor"/>
</dbReference>
<keyword evidence="4" id="KW-0812">Transmembrane</keyword>
<evidence type="ECO:0000256" key="3">
    <source>
        <dbReference type="PROSITE-ProRule" id="PRU00284"/>
    </source>
</evidence>
<protein>
    <submittedName>
        <fullName evidence="7">Methyl-accepting chemotaxis protein</fullName>
    </submittedName>
</protein>
<dbReference type="InterPro" id="IPR004089">
    <property type="entry name" value="MCPsignal_dom"/>
</dbReference>
<dbReference type="SMART" id="SM00304">
    <property type="entry name" value="HAMP"/>
    <property type="match status" value="1"/>
</dbReference>
<gene>
    <name evidence="7" type="ORF">I6U48_16825</name>
</gene>
<keyword evidence="8" id="KW-1185">Reference proteome</keyword>
<evidence type="ECO:0000313" key="7">
    <source>
        <dbReference type="EMBL" id="MBV7274559.1"/>
    </source>
</evidence>
<dbReference type="PANTHER" id="PTHR32089">
    <property type="entry name" value="METHYL-ACCEPTING CHEMOTAXIS PROTEIN MCPB"/>
    <property type="match status" value="1"/>
</dbReference>
<comment type="caution">
    <text evidence="7">The sequence shown here is derived from an EMBL/GenBank/DDBJ whole genome shotgun (WGS) entry which is preliminary data.</text>
</comment>
<evidence type="ECO:0000313" key="8">
    <source>
        <dbReference type="Proteomes" id="UP000694308"/>
    </source>
</evidence>
<keyword evidence="4" id="KW-1133">Transmembrane helix</keyword>
<dbReference type="SMART" id="SM00283">
    <property type="entry name" value="MA"/>
    <property type="match status" value="1"/>
</dbReference>
<evidence type="ECO:0000259" key="6">
    <source>
        <dbReference type="PROSITE" id="PS50885"/>
    </source>
</evidence>
<dbReference type="CDD" id="cd06225">
    <property type="entry name" value="HAMP"/>
    <property type="match status" value="1"/>
</dbReference>
<feature type="transmembrane region" description="Helical" evidence="4">
    <location>
        <begin position="190"/>
        <end position="211"/>
    </location>
</feature>
<sequence length="570" mass="63484">MNIKNIKLSTKLFIAFTIVLIFMGTIILIGISSSNNIKTVFIETSDYNEKVKLSNSMRGHINKIVISIRNIAISTDMTYMISERRLVNDELHKYDTEKKKLQKMISSSEEEKLFQNINSSTEAANTAFSKAIEYGYKNDISDEAIDYILKDMSKSQQDLLTSIQSVIDYEYHQMDKYIGNTNGTINSSMLLMKIFGIISIIICVLSLMVILRQVKSQIKILSDAANNLALGDLNVWIDLNSEDELGKLSHNLNDAVKNTRDLIDEIMSNSSDVSSSSQELSAVVEEISSKLEMINISVKEITEGIEESSSSSELVTLAVAEIEKTIDNIAIRVERGNKAAKEIESRAVVMKDNAKNSRNIAINIYREKQNHIVKAIEEGKVIQEIKEMSQVIGEIASQTNLLSLNAAIEAARAGEQGNGFSVVAEEVRELAEQSAQTVSKIQEVVKQVENAFKNISQNANDILKFIDENVSADYDVLVNTGEQYQKDAEFISILVQDFNENIKKIVTSMQETHRSIENISTAMIQSSTSSEEILESITETSKAMEEIAKAAESQSLLAATMNNSVQKFKI</sequence>
<name>A0A949U1G6_9CLOT</name>
<dbReference type="EMBL" id="JAEEGC010000089">
    <property type="protein sequence ID" value="MBV7274559.1"/>
    <property type="molecule type" value="Genomic_DNA"/>
</dbReference>
<comment type="similarity">
    <text evidence="2">Belongs to the methyl-accepting chemotaxis (MCP) protein family.</text>
</comment>
<dbReference type="PANTHER" id="PTHR32089:SF112">
    <property type="entry name" value="LYSOZYME-LIKE PROTEIN-RELATED"/>
    <property type="match status" value="1"/>
</dbReference>
<reference evidence="7" key="1">
    <citation type="submission" date="2020-12" db="EMBL/GenBank/DDBJ databases">
        <title>Clostridium thailandense sp. nov., a novel acetogenic bacterium isolated from peat land soil in Thailand.</title>
        <authorList>
            <person name="Chaikitkaew S."/>
            <person name="Birkeland N.K."/>
        </authorList>
    </citation>
    <scope>NUCLEOTIDE SEQUENCE</scope>
    <source>
        <strain evidence="7">PL3</strain>
    </source>
</reference>
<accession>A0A949U1G6</accession>
<dbReference type="RefSeq" id="WP_218321624.1">
    <property type="nucleotide sequence ID" value="NZ_JAEEGC010000089.1"/>
</dbReference>
<dbReference type="GO" id="GO:0016020">
    <property type="term" value="C:membrane"/>
    <property type="evidence" value="ECO:0007669"/>
    <property type="project" value="InterPro"/>
</dbReference>
<dbReference type="Pfam" id="PF12729">
    <property type="entry name" value="4HB_MCP_1"/>
    <property type="match status" value="1"/>
</dbReference>
<evidence type="ECO:0000259" key="5">
    <source>
        <dbReference type="PROSITE" id="PS50111"/>
    </source>
</evidence>
<dbReference type="PROSITE" id="PS50111">
    <property type="entry name" value="CHEMOTAXIS_TRANSDUC_2"/>
    <property type="match status" value="1"/>
</dbReference>
<feature type="domain" description="HAMP" evidence="6">
    <location>
        <begin position="212"/>
        <end position="264"/>
    </location>
</feature>
<keyword evidence="1 3" id="KW-0807">Transducer</keyword>
<keyword evidence="4" id="KW-0472">Membrane</keyword>
<dbReference type="GO" id="GO:0007165">
    <property type="term" value="P:signal transduction"/>
    <property type="evidence" value="ECO:0007669"/>
    <property type="project" value="UniProtKB-KW"/>
</dbReference>
<evidence type="ECO:0000256" key="4">
    <source>
        <dbReference type="SAM" id="Phobius"/>
    </source>
</evidence>
<proteinExistence type="inferred from homology"/>
<evidence type="ECO:0000256" key="2">
    <source>
        <dbReference type="ARBA" id="ARBA00029447"/>
    </source>
</evidence>
<dbReference type="Pfam" id="PF00015">
    <property type="entry name" value="MCPsignal"/>
    <property type="match status" value="1"/>
</dbReference>